<organism evidence="1 2">
    <name type="scientific">Aldrovandia affinis</name>
    <dbReference type="NCBI Taxonomy" id="143900"/>
    <lineage>
        <taxon>Eukaryota</taxon>
        <taxon>Metazoa</taxon>
        <taxon>Chordata</taxon>
        <taxon>Craniata</taxon>
        <taxon>Vertebrata</taxon>
        <taxon>Euteleostomi</taxon>
        <taxon>Actinopterygii</taxon>
        <taxon>Neopterygii</taxon>
        <taxon>Teleostei</taxon>
        <taxon>Notacanthiformes</taxon>
        <taxon>Halosauridae</taxon>
        <taxon>Aldrovandia</taxon>
    </lineage>
</organism>
<evidence type="ECO:0000313" key="1">
    <source>
        <dbReference type="EMBL" id="KAJ8400234.1"/>
    </source>
</evidence>
<protein>
    <submittedName>
        <fullName evidence="1">Uncharacterized protein</fullName>
    </submittedName>
</protein>
<dbReference type="AlphaFoldDB" id="A0AAD7SD19"/>
<gene>
    <name evidence="1" type="ORF">AAFF_G00399280</name>
</gene>
<reference evidence="1" key="1">
    <citation type="journal article" date="2023" name="Science">
        <title>Genome structures resolve the early diversification of teleost fishes.</title>
        <authorList>
            <person name="Parey E."/>
            <person name="Louis A."/>
            <person name="Montfort J."/>
            <person name="Bouchez O."/>
            <person name="Roques C."/>
            <person name="Iampietro C."/>
            <person name="Lluch J."/>
            <person name="Castinel A."/>
            <person name="Donnadieu C."/>
            <person name="Desvignes T."/>
            <person name="Floi Bucao C."/>
            <person name="Jouanno E."/>
            <person name="Wen M."/>
            <person name="Mejri S."/>
            <person name="Dirks R."/>
            <person name="Jansen H."/>
            <person name="Henkel C."/>
            <person name="Chen W.J."/>
            <person name="Zahm M."/>
            <person name="Cabau C."/>
            <person name="Klopp C."/>
            <person name="Thompson A.W."/>
            <person name="Robinson-Rechavi M."/>
            <person name="Braasch I."/>
            <person name="Lecointre G."/>
            <person name="Bobe J."/>
            <person name="Postlethwait J.H."/>
            <person name="Berthelot C."/>
            <person name="Roest Crollius H."/>
            <person name="Guiguen Y."/>
        </authorList>
    </citation>
    <scope>NUCLEOTIDE SEQUENCE</scope>
    <source>
        <strain evidence="1">NC1722</strain>
    </source>
</reference>
<accession>A0AAD7SD19</accession>
<dbReference type="Proteomes" id="UP001221898">
    <property type="component" value="Unassembled WGS sequence"/>
</dbReference>
<proteinExistence type="predicted"/>
<name>A0AAD7SD19_9TELE</name>
<sequence>MAGLGRGSTKCCRRKLSAVGLFSVALMSNARMRRTGLAQSAQRHSAPAVNVSEVQEFNKARGFAGLPTLQVRHEDEGCGRRMPRRKSASAALGGVRRSSGGALSVCPPAEAPAFIDTVKISPLDLGGEVGPTTPGSLLNQTGLIEGDAHSFSSV</sequence>
<comment type="caution">
    <text evidence="1">The sequence shown here is derived from an EMBL/GenBank/DDBJ whole genome shotgun (WGS) entry which is preliminary data.</text>
</comment>
<keyword evidence="2" id="KW-1185">Reference proteome</keyword>
<dbReference type="EMBL" id="JAINUG010000078">
    <property type="protein sequence ID" value="KAJ8400234.1"/>
    <property type="molecule type" value="Genomic_DNA"/>
</dbReference>
<evidence type="ECO:0000313" key="2">
    <source>
        <dbReference type="Proteomes" id="UP001221898"/>
    </source>
</evidence>